<dbReference type="InterPro" id="IPR019544">
    <property type="entry name" value="Tetratricopeptide_SHNi-TPR_dom"/>
</dbReference>
<evidence type="ECO:0000313" key="8">
    <source>
        <dbReference type="EMBL" id="PQP92496.1"/>
    </source>
</evidence>
<dbReference type="InterPro" id="IPR051730">
    <property type="entry name" value="NASP-like"/>
</dbReference>
<sequence length="428" mass="45891">MTNMPGQQNATSVGIGGRNPTQNALETQRSNEATITEGAQGGAESTCNNDNAEASAVTSDGDREKSLEFADELMEKGSKAIKDSDFGEATECFSRSLEIRVAHYGELAPQCVNAYFKYGCALLYKAQEETDPLGAVPKKEDESQQGSAKEQLMRVLLVKKTRKNRMSDVEDLAEADEDETDLDLAWKMLDVARAIVEKHSGDTMEKVDILSALAEVALEREDIETSLSDYQKALSILERLVEPDSRRIAELNFRICLCLEIGSKPEEAILYCQKAISICKSRVRRLMLESRSFSESTTSSAASVLEQGVTLSSTVTSLILEDLQQLASNPKSILAEILGLASAKAKGTEKSESSAGQSSSRMGAADNIGGFDSPTVSTAHTNGTSGVTHLGVVGRGVKRVLMHSGTAESSSAKKPALDSSEDKGEGNT</sequence>
<dbReference type="SUPFAM" id="SSF48452">
    <property type="entry name" value="TPR-like"/>
    <property type="match status" value="1"/>
</dbReference>
<comment type="similarity">
    <text evidence="2">Belongs to the NASP family.</text>
</comment>
<organism evidence="8 9">
    <name type="scientific">Prunus yedoensis var. nudiflora</name>
    <dbReference type="NCBI Taxonomy" id="2094558"/>
    <lineage>
        <taxon>Eukaryota</taxon>
        <taxon>Viridiplantae</taxon>
        <taxon>Streptophyta</taxon>
        <taxon>Embryophyta</taxon>
        <taxon>Tracheophyta</taxon>
        <taxon>Spermatophyta</taxon>
        <taxon>Magnoliopsida</taxon>
        <taxon>eudicotyledons</taxon>
        <taxon>Gunneridae</taxon>
        <taxon>Pentapetalae</taxon>
        <taxon>rosids</taxon>
        <taxon>fabids</taxon>
        <taxon>Rosales</taxon>
        <taxon>Rosaceae</taxon>
        <taxon>Amygdaloideae</taxon>
        <taxon>Amygdaleae</taxon>
        <taxon>Prunus</taxon>
    </lineage>
</organism>
<evidence type="ECO:0000259" key="7">
    <source>
        <dbReference type="Pfam" id="PF10516"/>
    </source>
</evidence>
<dbReference type="OrthoDB" id="5587616at2759"/>
<dbReference type="Pfam" id="PF10516">
    <property type="entry name" value="SHNi-TPR"/>
    <property type="match status" value="1"/>
</dbReference>
<evidence type="ECO:0000313" key="9">
    <source>
        <dbReference type="Proteomes" id="UP000250321"/>
    </source>
</evidence>
<dbReference type="AlphaFoldDB" id="A0A314XK83"/>
<comment type="caution">
    <text evidence="8">The sequence shown here is derived from an EMBL/GenBank/DDBJ whole genome shotgun (WGS) entry which is preliminary data.</text>
</comment>
<dbReference type="GO" id="GO:0042393">
    <property type="term" value="F:histone binding"/>
    <property type="evidence" value="ECO:0007669"/>
    <property type="project" value="TreeGrafter"/>
</dbReference>
<dbReference type="STRING" id="2094558.A0A314XK83"/>
<keyword evidence="5" id="KW-0539">Nucleus</keyword>
<keyword evidence="3" id="KW-0677">Repeat</keyword>
<comment type="subcellular location">
    <subcellularLocation>
        <location evidence="1">Nucleus</location>
    </subcellularLocation>
</comment>
<evidence type="ECO:0000256" key="6">
    <source>
        <dbReference type="SAM" id="MobiDB-lite"/>
    </source>
</evidence>
<feature type="compositionally biased region" description="Polar residues" evidence="6">
    <location>
        <begin position="19"/>
        <end position="34"/>
    </location>
</feature>
<dbReference type="GO" id="GO:0005654">
    <property type="term" value="C:nucleoplasm"/>
    <property type="evidence" value="ECO:0007669"/>
    <property type="project" value="TreeGrafter"/>
</dbReference>
<evidence type="ECO:0000256" key="1">
    <source>
        <dbReference type="ARBA" id="ARBA00004123"/>
    </source>
</evidence>
<protein>
    <submittedName>
        <fullName evidence="8">Protein HGV2</fullName>
    </submittedName>
</protein>
<reference evidence="8 9" key="1">
    <citation type="submission" date="2018-02" db="EMBL/GenBank/DDBJ databases">
        <title>Draft genome of wild Prunus yedoensis var. nudiflora.</title>
        <authorList>
            <person name="Baek S."/>
            <person name="Kim J.-H."/>
            <person name="Choi K."/>
            <person name="Kim G.-B."/>
            <person name="Cho A."/>
            <person name="Jang H."/>
            <person name="Shin C.-H."/>
            <person name="Yu H.-J."/>
            <person name="Mun J.-H."/>
        </authorList>
    </citation>
    <scope>NUCLEOTIDE SEQUENCE [LARGE SCALE GENOMIC DNA]</scope>
    <source>
        <strain evidence="9">cv. Jeju island</strain>
        <tissue evidence="8">Leaf</tissue>
    </source>
</reference>
<dbReference type="Gene3D" id="1.25.40.10">
    <property type="entry name" value="Tetratricopeptide repeat domain"/>
    <property type="match status" value="1"/>
</dbReference>
<feature type="compositionally biased region" description="Polar residues" evidence="6">
    <location>
        <begin position="374"/>
        <end position="387"/>
    </location>
</feature>
<keyword evidence="9" id="KW-1185">Reference proteome</keyword>
<feature type="compositionally biased region" description="Polar residues" evidence="6">
    <location>
        <begin position="1"/>
        <end position="12"/>
    </location>
</feature>
<dbReference type="GO" id="GO:0006335">
    <property type="term" value="P:DNA replication-dependent chromatin assembly"/>
    <property type="evidence" value="ECO:0007669"/>
    <property type="project" value="TreeGrafter"/>
</dbReference>
<feature type="domain" description="Tetratricopeptide SHNi-TPR" evidence="7">
    <location>
        <begin position="208"/>
        <end position="244"/>
    </location>
</feature>
<feature type="region of interest" description="Disordered" evidence="6">
    <location>
        <begin position="346"/>
        <end position="428"/>
    </location>
</feature>
<dbReference type="EMBL" id="PJQY01002565">
    <property type="protein sequence ID" value="PQP92496.1"/>
    <property type="molecule type" value="Genomic_DNA"/>
</dbReference>
<accession>A0A314XK83</accession>
<dbReference type="Proteomes" id="UP000250321">
    <property type="component" value="Unassembled WGS sequence"/>
</dbReference>
<gene>
    <name evidence="8" type="ORF">Pyn_24915</name>
</gene>
<keyword evidence="4" id="KW-0802">TPR repeat</keyword>
<evidence type="ECO:0000256" key="3">
    <source>
        <dbReference type="ARBA" id="ARBA00022737"/>
    </source>
</evidence>
<name>A0A314XK83_PRUYE</name>
<dbReference type="GO" id="GO:0034080">
    <property type="term" value="P:CENP-A containing chromatin assembly"/>
    <property type="evidence" value="ECO:0007669"/>
    <property type="project" value="TreeGrafter"/>
</dbReference>
<feature type="compositionally biased region" description="Polar residues" evidence="6">
    <location>
        <begin position="43"/>
        <end position="58"/>
    </location>
</feature>
<feature type="region of interest" description="Disordered" evidence="6">
    <location>
        <begin position="1"/>
        <end position="64"/>
    </location>
</feature>
<evidence type="ECO:0000256" key="4">
    <source>
        <dbReference type="ARBA" id="ARBA00022803"/>
    </source>
</evidence>
<dbReference type="PANTHER" id="PTHR15081:SF1">
    <property type="entry name" value="NUCLEAR AUTOANTIGENIC SPERM PROTEIN"/>
    <property type="match status" value="1"/>
</dbReference>
<dbReference type="SMART" id="SM00028">
    <property type="entry name" value="TPR"/>
    <property type="match status" value="3"/>
</dbReference>
<evidence type="ECO:0000256" key="5">
    <source>
        <dbReference type="ARBA" id="ARBA00023242"/>
    </source>
</evidence>
<proteinExistence type="inferred from homology"/>
<dbReference type="InterPro" id="IPR019734">
    <property type="entry name" value="TPR_rpt"/>
</dbReference>
<evidence type="ECO:0000256" key="2">
    <source>
        <dbReference type="ARBA" id="ARBA00008402"/>
    </source>
</evidence>
<dbReference type="PANTHER" id="PTHR15081">
    <property type="entry name" value="NUCLEAR AUTOANTIGENIC SPERM PROTEIN NASP -RELATED"/>
    <property type="match status" value="1"/>
</dbReference>
<dbReference type="InterPro" id="IPR011990">
    <property type="entry name" value="TPR-like_helical_dom_sf"/>
</dbReference>